<name>A0A9W8GF59_9FUNG</name>
<reference evidence="2" key="1">
    <citation type="submission" date="2022-07" db="EMBL/GenBank/DDBJ databases">
        <title>Phylogenomic reconstructions and comparative analyses of Kickxellomycotina fungi.</title>
        <authorList>
            <person name="Reynolds N.K."/>
            <person name="Stajich J.E."/>
            <person name="Barry K."/>
            <person name="Grigoriev I.V."/>
            <person name="Crous P."/>
            <person name="Smith M.E."/>
        </authorList>
    </citation>
    <scope>NUCLEOTIDE SEQUENCE</scope>
    <source>
        <strain evidence="2">CBS 109367</strain>
    </source>
</reference>
<comment type="caution">
    <text evidence="2">The sequence shown here is derived from an EMBL/GenBank/DDBJ whole genome shotgun (WGS) entry which is preliminary data.</text>
</comment>
<feature type="compositionally biased region" description="Polar residues" evidence="1">
    <location>
        <begin position="90"/>
        <end position="99"/>
    </location>
</feature>
<evidence type="ECO:0000313" key="3">
    <source>
        <dbReference type="Proteomes" id="UP001151516"/>
    </source>
</evidence>
<dbReference type="Proteomes" id="UP001151516">
    <property type="component" value="Unassembled WGS sequence"/>
</dbReference>
<evidence type="ECO:0000256" key="1">
    <source>
        <dbReference type="SAM" id="MobiDB-lite"/>
    </source>
</evidence>
<proteinExistence type="predicted"/>
<keyword evidence="3" id="KW-1185">Reference proteome</keyword>
<accession>A0A9W8GF59</accession>
<organism evidence="2 3">
    <name type="scientific">Coemansia spiralis</name>
    <dbReference type="NCBI Taxonomy" id="417178"/>
    <lineage>
        <taxon>Eukaryota</taxon>
        <taxon>Fungi</taxon>
        <taxon>Fungi incertae sedis</taxon>
        <taxon>Zoopagomycota</taxon>
        <taxon>Kickxellomycotina</taxon>
        <taxon>Kickxellomycetes</taxon>
        <taxon>Kickxellales</taxon>
        <taxon>Kickxellaceae</taxon>
        <taxon>Coemansia</taxon>
    </lineage>
</organism>
<gene>
    <name evidence="2" type="ORF">IWW39_005481</name>
</gene>
<evidence type="ECO:0000313" key="2">
    <source>
        <dbReference type="EMBL" id="KAJ2683474.1"/>
    </source>
</evidence>
<protein>
    <submittedName>
        <fullName evidence="2">Uncharacterized protein</fullName>
    </submittedName>
</protein>
<sequence>MTGAMAPTAASDRRAAVPPTRPVMRQQSENAMRRPTSRIAGRTMSSMAPSMRQPVRVPPTRSDSVSGSNYASTVQSNDTRTPRATLGPRPTSNRGNRNPSPAPVPGGSRIPSAPLSPQAGGSYRGRKLVSPSEGREGSRLPRLEANGRWVSGPEQLARELVSLRDANAQLIECANEMHEVINKNKADHDRLCSYTAEVEERVRLLEAELGAERSKGSALEAKIKALEELLAKSTINTDPATERFEGREALQDTMGSVLAACTAMKPRSEFSAAARRDMSRVEAYLAGEHQPLSTPHARDEEMRASRRRSSMLFADLVLPSGGGDYAMMGASGPCERCEQLTETTQSLEADNDYYRDANRKLRDAVNDTTSRHNALVRIFEVERARRREIHAANLAEASRAATQERMMFDVEEPLANQFAHSLHIAQPAS</sequence>
<feature type="compositionally biased region" description="Basic and acidic residues" evidence="1">
    <location>
        <begin position="133"/>
        <end position="142"/>
    </location>
</feature>
<feature type="compositionally biased region" description="Polar residues" evidence="1">
    <location>
        <begin position="61"/>
        <end position="79"/>
    </location>
</feature>
<dbReference type="EMBL" id="JANBTX010000286">
    <property type="protein sequence ID" value="KAJ2683474.1"/>
    <property type="molecule type" value="Genomic_DNA"/>
</dbReference>
<dbReference type="OrthoDB" id="5561196at2759"/>
<dbReference type="AlphaFoldDB" id="A0A9W8GF59"/>
<feature type="region of interest" description="Disordered" evidence="1">
    <location>
        <begin position="1"/>
        <end position="146"/>
    </location>
</feature>